<name>A0A3S2UE61_9BACI</name>
<accession>A0A3S2UE61</accession>
<dbReference type="AlphaFoldDB" id="A0A3S2UE61"/>
<comment type="caution">
    <text evidence="2">The sequence shown here is derived from an EMBL/GenBank/DDBJ whole genome shotgun (WGS) entry which is preliminary data.</text>
</comment>
<dbReference type="EMBL" id="RZTZ01000008">
    <property type="protein sequence ID" value="RVT59872.1"/>
    <property type="molecule type" value="Genomic_DNA"/>
</dbReference>
<sequence>MLIQYNTKQNKIEKNTMVAGSSKLFISNPFKQSNGNIINNNFYYLSDGEKETRWIWEMNEIKGFSSYKKKSSQDSKSVFKKPKFKNESKRDLRLTK</sequence>
<protein>
    <submittedName>
        <fullName evidence="2">Uncharacterized protein</fullName>
    </submittedName>
</protein>
<feature type="region of interest" description="Disordered" evidence="1">
    <location>
        <begin position="70"/>
        <end position="96"/>
    </location>
</feature>
<reference evidence="2 3" key="1">
    <citation type="submission" date="2019-01" db="EMBL/GenBank/DDBJ databases">
        <title>Bacillus sp. M5HDSG1-1, whole genome shotgun sequence.</title>
        <authorList>
            <person name="Tuo L."/>
        </authorList>
    </citation>
    <scope>NUCLEOTIDE SEQUENCE [LARGE SCALE GENOMIC DNA]</scope>
    <source>
        <strain evidence="2 3">M5HDSG1-1</strain>
    </source>
</reference>
<proteinExistence type="predicted"/>
<gene>
    <name evidence="2" type="ORF">EM808_18305</name>
</gene>
<dbReference type="RefSeq" id="WP_127739652.1">
    <property type="nucleotide sequence ID" value="NZ_RZTZ01000008.1"/>
</dbReference>
<evidence type="ECO:0000313" key="3">
    <source>
        <dbReference type="Proteomes" id="UP000288024"/>
    </source>
</evidence>
<feature type="compositionally biased region" description="Basic and acidic residues" evidence="1">
    <location>
        <begin position="84"/>
        <end position="96"/>
    </location>
</feature>
<evidence type="ECO:0000256" key="1">
    <source>
        <dbReference type="SAM" id="MobiDB-lite"/>
    </source>
</evidence>
<keyword evidence="3" id="KW-1185">Reference proteome</keyword>
<organism evidence="2 3">
    <name type="scientific">Niallia taxi</name>
    <dbReference type="NCBI Taxonomy" id="2499688"/>
    <lineage>
        <taxon>Bacteria</taxon>
        <taxon>Bacillati</taxon>
        <taxon>Bacillota</taxon>
        <taxon>Bacilli</taxon>
        <taxon>Bacillales</taxon>
        <taxon>Bacillaceae</taxon>
        <taxon>Niallia</taxon>
    </lineage>
</organism>
<dbReference type="Proteomes" id="UP000288024">
    <property type="component" value="Unassembled WGS sequence"/>
</dbReference>
<evidence type="ECO:0000313" key="2">
    <source>
        <dbReference type="EMBL" id="RVT59872.1"/>
    </source>
</evidence>